<dbReference type="AlphaFoldDB" id="A0A2J6PVZ3"/>
<dbReference type="Proteomes" id="UP000235672">
    <property type="component" value="Unassembled WGS sequence"/>
</dbReference>
<dbReference type="InterPro" id="IPR011989">
    <property type="entry name" value="ARM-like"/>
</dbReference>
<dbReference type="SUPFAM" id="SSF48371">
    <property type="entry name" value="ARM repeat"/>
    <property type="match status" value="1"/>
</dbReference>
<accession>A0A2J6PVZ3</accession>
<evidence type="ECO:0000259" key="2">
    <source>
        <dbReference type="Pfam" id="PF24181"/>
    </source>
</evidence>
<evidence type="ECO:0000313" key="4">
    <source>
        <dbReference type="Proteomes" id="UP000235672"/>
    </source>
</evidence>
<organism evidence="3 4">
    <name type="scientific">Hyaloscypha hepaticicola</name>
    <dbReference type="NCBI Taxonomy" id="2082293"/>
    <lineage>
        <taxon>Eukaryota</taxon>
        <taxon>Fungi</taxon>
        <taxon>Dikarya</taxon>
        <taxon>Ascomycota</taxon>
        <taxon>Pezizomycotina</taxon>
        <taxon>Leotiomycetes</taxon>
        <taxon>Helotiales</taxon>
        <taxon>Hyaloscyphaceae</taxon>
        <taxon>Hyaloscypha</taxon>
    </lineage>
</organism>
<dbReference type="InterPro" id="IPR049362">
    <property type="entry name" value="TTI1_rpt"/>
</dbReference>
<gene>
    <name evidence="3" type="ORF">NA56DRAFT_245311</name>
</gene>
<dbReference type="PIRSF" id="PIRSF005250">
    <property type="entry name" value="UCP005250"/>
    <property type="match status" value="1"/>
</dbReference>
<protein>
    <recommendedName>
        <fullName evidence="5">ARM repeat-containing protein</fullName>
    </recommendedName>
</protein>
<keyword evidence="4" id="KW-1185">Reference proteome</keyword>
<evidence type="ECO:0000313" key="3">
    <source>
        <dbReference type="EMBL" id="PMD18154.1"/>
    </source>
</evidence>
<dbReference type="Pfam" id="PF21547">
    <property type="entry name" value="TTI1"/>
    <property type="match status" value="1"/>
</dbReference>
<dbReference type="InterPro" id="IPR057566">
    <property type="entry name" value="TPR_TTI1_N"/>
</dbReference>
<dbReference type="PANTHER" id="PTHR18460:SF3">
    <property type="entry name" value="TELO2-INTERACTING PROTEIN 1 HOMOLOG"/>
    <property type="match status" value="1"/>
</dbReference>
<dbReference type="InterPro" id="IPR016024">
    <property type="entry name" value="ARM-type_fold"/>
</dbReference>
<proteinExistence type="predicted"/>
<dbReference type="STRING" id="1745343.A0A2J6PVZ3"/>
<reference evidence="3 4" key="1">
    <citation type="submission" date="2016-05" db="EMBL/GenBank/DDBJ databases">
        <title>A degradative enzymes factory behind the ericoid mycorrhizal symbiosis.</title>
        <authorList>
            <consortium name="DOE Joint Genome Institute"/>
            <person name="Martino E."/>
            <person name="Morin E."/>
            <person name="Grelet G."/>
            <person name="Kuo A."/>
            <person name="Kohler A."/>
            <person name="Daghino S."/>
            <person name="Barry K."/>
            <person name="Choi C."/>
            <person name="Cichocki N."/>
            <person name="Clum A."/>
            <person name="Copeland A."/>
            <person name="Hainaut M."/>
            <person name="Haridas S."/>
            <person name="Labutti K."/>
            <person name="Lindquist E."/>
            <person name="Lipzen A."/>
            <person name="Khouja H.-R."/>
            <person name="Murat C."/>
            <person name="Ohm R."/>
            <person name="Olson A."/>
            <person name="Spatafora J."/>
            <person name="Veneault-Fourrey C."/>
            <person name="Henrissat B."/>
            <person name="Grigoriev I."/>
            <person name="Martin F."/>
            <person name="Perotto S."/>
        </authorList>
    </citation>
    <scope>NUCLEOTIDE SEQUENCE [LARGE SCALE GENOMIC DNA]</scope>
    <source>
        <strain evidence="3 4">UAMH 7357</strain>
    </source>
</reference>
<dbReference type="GO" id="GO:0005737">
    <property type="term" value="C:cytoplasm"/>
    <property type="evidence" value="ECO:0007669"/>
    <property type="project" value="TreeGrafter"/>
</dbReference>
<dbReference type="Pfam" id="PF24173">
    <property type="entry name" value="TPR_TTI1_N"/>
    <property type="match status" value="1"/>
</dbReference>
<feature type="domain" description="TTI1 N-terminal TPR" evidence="1">
    <location>
        <begin position="13"/>
        <end position="349"/>
    </location>
</feature>
<dbReference type="InterPro" id="IPR052587">
    <property type="entry name" value="TELO2-interacting_protein_1"/>
</dbReference>
<dbReference type="Pfam" id="PF24181">
    <property type="entry name" value="TPR_TTI1_C"/>
    <property type="match status" value="1"/>
</dbReference>
<dbReference type="Gene3D" id="1.25.10.10">
    <property type="entry name" value="Leucine-rich Repeat Variant"/>
    <property type="match status" value="1"/>
</dbReference>
<dbReference type="InterPro" id="IPR057567">
    <property type="entry name" value="TPR_TTI1_C"/>
</dbReference>
<dbReference type="PANTHER" id="PTHR18460">
    <property type="entry name" value="TEL2 INTERACTING PROTEIN 1 TTI1 FAMILY MEMBER"/>
    <property type="match status" value="1"/>
</dbReference>
<dbReference type="EMBL" id="KZ613495">
    <property type="protein sequence ID" value="PMD18154.1"/>
    <property type="molecule type" value="Genomic_DNA"/>
</dbReference>
<name>A0A2J6PVZ3_9HELO</name>
<feature type="domain" description="TTI1 C-terminal TPR" evidence="2">
    <location>
        <begin position="781"/>
        <end position="970"/>
    </location>
</feature>
<evidence type="ECO:0008006" key="5">
    <source>
        <dbReference type="Google" id="ProtNLM"/>
    </source>
</evidence>
<sequence>MDFETRSTRNELFQELKPRCVELSQLALRDDGSSSSNKALIHSISQLFALLQQKCRRTDGVFDSKLADYVFFPLSQILKKKHTYADRLSELTIKSLRILLEYGWRDGIALDLGKQLLMLLTFVAGGVPGKESVPAPEELLVEAYGALAALFKDLEKTAGGATSLIDAATIPALGHCVTVVLDGATSGPSAEAQLEALRTLEAIWSCIKDAQALSTFLPGTVSALTKCLMPRTGARRSRKVLVKGLNIFEYVLVSLLGDIHTRDIRSQDKSASTVGSETGQQVLTSSWLKATTGQIKLALLNVIRLRSHESEEVRKALNNLCITILDECHDTLAEAASMLVETCMILAGVDENDELVDRATSLVDLSSIHPDLGELIKNTVYNWVTSLPRVMESNDETGKLAALRNLSKGRLLLQELNLESPLLHDALRDSLRDSVSVTLDTLPGKKPLQDFEFDLNSQAALTLAAENSLTKNFSPVLMANESQKETRKQFAALLDSLGSRESQIQMASEMLEYARSASGPSLLSSFWLSSQILRYASSKNQDFDEFFESSLTLSDDQDVAGQELFSYSLSVLRNEDEAVSDWRMQAIALEVIADTAQYFKQDFRTELVDILYPVAQLLGSPNASLREHAITCLNIISTACGYANASEMIVKNVDYMVNAISLRLDTFDISPQAPQVLVMMIRLVGPSLLLYLDDVVGSIFAALDNFHGYHRLVEALFTVLGEIVSVGSESNQLQITNGPSLFHRKTTPRYPSVEDIANIISEKPSREEENPLAKERVPHAPWKSAKELLNEAEAPPDEEDEEMASTEITKAPPTKTYTMLQSIARLSQHYLTNASPVLRAKLLGLISTSSIALYEDEDSFLPLVNDIWPVVIKRLYDDESFVVIAAANAVAEICRSAGDFLSTRISVEWVELVKLAKQSKARFASEKRGKGGRGSYSQASQVWEAMIGLLTAVVGYVRIDDRMFDDALEIFGDLVWQRENIKAASDVVNSDAVWLILQNLGKNKRLDTPTMEGFTFTSIDTTLSA</sequence>
<evidence type="ECO:0000259" key="1">
    <source>
        <dbReference type="Pfam" id="PF24173"/>
    </source>
</evidence>
<dbReference type="OrthoDB" id="49511at2759"/>
<dbReference type="InterPro" id="IPR016441">
    <property type="entry name" value="Tti1"/>
</dbReference>